<proteinExistence type="predicted"/>
<reference evidence="2 3" key="1">
    <citation type="submission" date="2019-05" db="EMBL/GenBank/DDBJ databases">
        <authorList>
            <consortium name="Pathogen Informatics"/>
        </authorList>
    </citation>
    <scope>NUCLEOTIDE SEQUENCE [LARGE SCALE GENOMIC DNA]</scope>
    <source>
        <strain evidence="2 3">NCTC10924</strain>
    </source>
</reference>
<dbReference type="RefSeq" id="WP_093958902.1">
    <property type="nucleotide sequence ID" value="NZ_FZQN01000001.1"/>
</dbReference>
<protein>
    <submittedName>
        <fullName evidence="2">B3/4 domain-containing protein</fullName>
    </submittedName>
</protein>
<dbReference type="AlphaFoldDB" id="A0A4V0H285"/>
<name>A0A4V0H285_STRPO</name>
<accession>A0A4V0H285</accession>
<dbReference type="PANTHER" id="PTHR39209:SF2">
    <property type="entry name" value="CYTOPLASMIC PROTEIN"/>
    <property type="match status" value="1"/>
</dbReference>
<dbReference type="GO" id="GO:0003723">
    <property type="term" value="F:RNA binding"/>
    <property type="evidence" value="ECO:0007669"/>
    <property type="project" value="InterPro"/>
</dbReference>
<dbReference type="OrthoDB" id="276580at2"/>
<dbReference type="Gene3D" id="3.50.40.10">
    <property type="entry name" value="Phenylalanyl-trna Synthetase, Chain B, domain 3"/>
    <property type="match status" value="1"/>
</dbReference>
<evidence type="ECO:0000313" key="2">
    <source>
        <dbReference type="EMBL" id="VTT42176.1"/>
    </source>
</evidence>
<dbReference type="InterPro" id="IPR020825">
    <property type="entry name" value="Phe-tRNA_synthase-like_B3/B4"/>
</dbReference>
<evidence type="ECO:0000313" key="3">
    <source>
        <dbReference type="Proteomes" id="UP000306241"/>
    </source>
</evidence>
<dbReference type="Pfam" id="PF03483">
    <property type="entry name" value="B3_4"/>
    <property type="match status" value="1"/>
</dbReference>
<sequence>MSHFIVDQSFWNLFPEAQLGVILLRDYRSPEESSEVIKEILRESQSLAKEHLTENNFADNEVIQTYRNAYQQFKTKKGARSSIEALLKRVSKGNQIPSVSPLVDIYNAASLRFGLPVGAEDLDSFVGDLRLTITDGNDSFYLIGEENNSPTLPNELCYKDDVGAVCRCLNWRDGERTMITANTKNAFLVIELLDRSRSDQLIEALDFIEYHARLQLGAETERYVLRKENYYIDLGKNSIKG</sequence>
<dbReference type="SMART" id="SM00873">
    <property type="entry name" value="B3_4"/>
    <property type="match status" value="1"/>
</dbReference>
<organism evidence="2 3">
    <name type="scientific">Streptococcus porcinus</name>
    <dbReference type="NCBI Taxonomy" id="1340"/>
    <lineage>
        <taxon>Bacteria</taxon>
        <taxon>Bacillati</taxon>
        <taxon>Bacillota</taxon>
        <taxon>Bacilli</taxon>
        <taxon>Lactobacillales</taxon>
        <taxon>Streptococcaceae</taxon>
        <taxon>Streptococcus</taxon>
    </lineage>
</organism>
<dbReference type="PANTHER" id="PTHR39209">
    <property type="match status" value="1"/>
</dbReference>
<gene>
    <name evidence="2" type="primary">ywfE</name>
    <name evidence="2" type="ORF">NCTC10924_00513</name>
</gene>
<dbReference type="EMBL" id="LR594052">
    <property type="protein sequence ID" value="VTT42176.1"/>
    <property type="molecule type" value="Genomic_DNA"/>
</dbReference>
<dbReference type="Proteomes" id="UP000306241">
    <property type="component" value="Chromosome"/>
</dbReference>
<feature type="domain" description="B3/B4 tRNA-binding" evidence="1">
    <location>
        <begin position="65"/>
        <end position="212"/>
    </location>
</feature>
<dbReference type="InterPro" id="IPR005146">
    <property type="entry name" value="B3/B4_tRNA-bd"/>
</dbReference>
<evidence type="ECO:0000259" key="1">
    <source>
        <dbReference type="SMART" id="SM00873"/>
    </source>
</evidence>
<dbReference type="GO" id="GO:0004826">
    <property type="term" value="F:phenylalanine-tRNA ligase activity"/>
    <property type="evidence" value="ECO:0007669"/>
    <property type="project" value="InterPro"/>
</dbReference>
<dbReference type="SUPFAM" id="SSF56037">
    <property type="entry name" value="PheT/TilS domain"/>
    <property type="match status" value="1"/>
</dbReference>